<gene>
    <name evidence="2" type="ORF">GCM10017621_21150</name>
</gene>
<dbReference type="SUPFAM" id="SSF53335">
    <property type="entry name" value="S-adenosyl-L-methionine-dependent methyltransferases"/>
    <property type="match status" value="1"/>
</dbReference>
<proteinExistence type="predicted"/>
<keyword evidence="3" id="KW-1185">Reference proteome</keyword>
<evidence type="ECO:0000313" key="3">
    <source>
        <dbReference type="Proteomes" id="UP001143486"/>
    </source>
</evidence>
<reference evidence="2" key="2">
    <citation type="submission" date="2023-01" db="EMBL/GenBank/DDBJ databases">
        <authorList>
            <person name="Sun Q."/>
            <person name="Evtushenko L."/>
        </authorList>
    </citation>
    <scope>NUCLEOTIDE SEQUENCE</scope>
    <source>
        <strain evidence="2">VKM B-1513</strain>
    </source>
</reference>
<dbReference type="PANTHER" id="PTHR45036">
    <property type="entry name" value="METHYLTRANSFERASE LIKE 7B"/>
    <property type="match status" value="1"/>
</dbReference>
<dbReference type="Gene3D" id="3.40.50.150">
    <property type="entry name" value="Vaccinia Virus protein VP39"/>
    <property type="match status" value="1"/>
</dbReference>
<organism evidence="2 3">
    <name type="scientific">Maricaulis virginensis</name>
    <dbReference type="NCBI Taxonomy" id="144022"/>
    <lineage>
        <taxon>Bacteria</taxon>
        <taxon>Pseudomonadati</taxon>
        <taxon>Pseudomonadota</taxon>
        <taxon>Alphaproteobacteria</taxon>
        <taxon>Maricaulales</taxon>
        <taxon>Maricaulaceae</taxon>
        <taxon>Maricaulis</taxon>
    </lineage>
</organism>
<feature type="domain" description="Methyltransferase type 11" evidence="1">
    <location>
        <begin position="38"/>
        <end position="134"/>
    </location>
</feature>
<comment type="caution">
    <text evidence="2">The sequence shown here is derived from an EMBL/GenBank/DDBJ whole genome shotgun (WGS) entry which is preliminary data.</text>
</comment>
<sequence length="206" mass="22303">MGFYDERILPNLIACACGARPIEKHRRAIVPQAEGVVLEVGLGSGTNLPFYDAARVERVIGVEPSAGMRVKARRAIARQAVPVELLDASGEALPLDDNSVDTVLLTFTLCTIPDAPAALAEMRRVLRPDGKLVFLEHGLAPDAGVARWQRRVEPVWKRIGGGCHLARPMDRLIAQGGFHIDTMDAAYTPRTPRISGFVYRGVASVG</sequence>
<dbReference type="AlphaFoldDB" id="A0A9W6ILP1"/>
<dbReference type="InterPro" id="IPR029063">
    <property type="entry name" value="SAM-dependent_MTases_sf"/>
</dbReference>
<keyword evidence="2" id="KW-0808">Transferase</keyword>
<dbReference type="EMBL" id="BSFE01000005">
    <property type="protein sequence ID" value="GLK52607.1"/>
    <property type="molecule type" value="Genomic_DNA"/>
</dbReference>
<protein>
    <submittedName>
        <fullName evidence="2">S-adenosylmethionine-dependent methyltransferase</fullName>
    </submittedName>
</protein>
<dbReference type="PANTHER" id="PTHR45036:SF1">
    <property type="entry name" value="METHYLTRANSFERASE LIKE 7A"/>
    <property type="match status" value="1"/>
</dbReference>
<dbReference type="GO" id="GO:0008757">
    <property type="term" value="F:S-adenosylmethionine-dependent methyltransferase activity"/>
    <property type="evidence" value="ECO:0007669"/>
    <property type="project" value="InterPro"/>
</dbReference>
<dbReference type="CDD" id="cd02440">
    <property type="entry name" value="AdoMet_MTases"/>
    <property type="match status" value="1"/>
</dbReference>
<accession>A0A9W6ILP1</accession>
<dbReference type="GO" id="GO:0032259">
    <property type="term" value="P:methylation"/>
    <property type="evidence" value="ECO:0007669"/>
    <property type="project" value="UniProtKB-KW"/>
</dbReference>
<keyword evidence="2" id="KW-0489">Methyltransferase</keyword>
<dbReference type="Proteomes" id="UP001143486">
    <property type="component" value="Unassembled WGS sequence"/>
</dbReference>
<evidence type="ECO:0000259" key="1">
    <source>
        <dbReference type="Pfam" id="PF08241"/>
    </source>
</evidence>
<dbReference type="Pfam" id="PF08241">
    <property type="entry name" value="Methyltransf_11"/>
    <property type="match status" value="1"/>
</dbReference>
<name>A0A9W6ILP1_9PROT</name>
<dbReference type="RefSeq" id="WP_271186970.1">
    <property type="nucleotide sequence ID" value="NZ_BSFE01000005.1"/>
</dbReference>
<dbReference type="InterPro" id="IPR052356">
    <property type="entry name" value="Thiol_S-MT"/>
</dbReference>
<evidence type="ECO:0000313" key="2">
    <source>
        <dbReference type="EMBL" id="GLK52607.1"/>
    </source>
</evidence>
<reference evidence="2" key="1">
    <citation type="journal article" date="2014" name="Int. J. Syst. Evol. Microbiol.">
        <title>Complete genome sequence of Corynebacterium casei LMG S-19264T (=DSM 44701T), isolated from a smear-ripened cheese.</title>
        <authorList>
            <consortium name="US DOE Joint Genome Institute (JGI-PGF)"/>
            <person name="Walter F."/>
            <person name="Albersmeier A."/>
            <person name="Kalinowski J."/>
            <person name="Ruckert C."/>
        </authorList>
    </citation>
    <scope>NUCLEOTIDE SEQUENCE</scope>
    <source>
        <strain evidence="2">VKM B-1513</strain>
    </source>
</reference>
<dbReference type="InterPro" id="IPR013216">
    <property type="entry name" value="Methyltransf_11"/>
</dbReference>